<organism evidence="1 2">
    <name type="scientific">Reinekea marinisedimentorum</name>
    <dbReference type="NCBI Taxonomy" id="230495"/>
    <lineage>
        <taxon>Bacteria</taxon>
        <taxon>Pseudomonadati</taxon>
        <taxon>Pseudomonadota</taxon>
        <taxon>Gammaproteobacteria</taxon>
        <taxon>Oceanospirillales</taxon>
        <taxon>Saccharospirillaceae</taxon>
        <taxon>Reinekea</taxon>
    </lineage>
</organism>
<proteinExistence type="predicted"/>
<name>A0A4R3I6Z2_9GAMM</name>
<evidence type="ECO:0000313" key="2">
    <source>
        <dbReference type="Proteomes" id="UP000295793"/>
    </source>
</evidence>
<keyword evidence="1" id="KW-0808">Transferase</keyword>
<dbReference type="OrthoDB" id="9177936at2"/>
<protein>
    <submittedName>
        <fullName evidence="1">Kdo-III transferase WaaZ</fullName>
    </submittedName>
</protein>
<keyword evidence="2" id="KW-1185">Reference proteome</keyword>
<dbReference type="Proteomes" id="UP000295793">
    <property type="component" value="Unassembled WGS sequence"/>
</dbReference>
<dbReference type="EMBL" id="SLZR01000004">
    <property type="protein sequence ID" value="TCS41915.1"/>
    <property type="molecule type" value="Genomic_DNA"/>
</dbReference>
<dbReference type="RefSeq" id="WP_132700652.1">
    <property type="nucleotide sequence ID" value="NZ_SLZR01000004.1"/>
</dbReference>
<evidence type="ECO:0000313" key="1">
    <source>
        <dbReference type="EMBL" id="TCS41915.1"/>
    </source>
</evidence>
<dbReference type="AlphaFoldDB" id="A0A4R3I6Z2"/>
<reference evidence="1 2" key="1">
    <citation type="submission" date="2019-03" db="EMBL/GenBank/DDBJ databases">
        <title>Genomic Encyclopedia of Archaeal and Bacterial Type Strains, Phase II (KMG-II): from individual species to whole genera.</title>
        <authorList>
            <person name="Goeker M."/>
        </authorList>
    </citation>
    <scope>NUCLEOTIDE SEQUENCE [LARGE SCALE GENOMIC DNA]</scope>
    <source>
        <strain evidence="1 2">DSM 15388</strain>
    </source>
</reference>
<comment type="caution">
    <text evidence="1">The sequence shown here is derived from an EMBL/GenBank/DDBJ whole genome shotgun (WGS) entry which is preliminary data.</text>
</comment>
<gene>
    <name evidence="1" type="ORF">BCF53_10419</name>
</gene>
<accession>A0A4R3I6Z2</accession>
<dbReference type="GO" id="GO:0016740">
    <property type="term" value="F:transferase activity"/>
    <property type="evidence" value="ECO:0007669"/>
    <property type="project" value="UniProtKB-KW"/>
</dbReference>
<sequence>MKRKRYRSFNLYIRLYRILYRLFLSKEWDHLRKSVPFFKLDKSSCKVRWKGKDVLGLESWDALYISSEKLVVVGSGPSLKRHREHLKLFGPNVTYALVNDAAALIGSDVPAEEAIVIIEDDRFLLKKYDILRDLPNDTRLILSLSALYALCFIDAENASRFRIWFMDGAASPFDTGRYSRSEMAGISELVVTDDACLSKNLELGHFGCGTVAYAGIQLGFLRRTKQVYLVGVDMTNFNLPRFNENDTNAAWTGLARSYQSRILPAFTLASEVAKQEGMTIFNCSDDSIIPRDIFPYCPLLADAAKSAGSSGD</sequence>